<dbReference type="EMBL" id="JACRSN010000003">
    <property type="protein sequence ID" value="MBC8532915.1"/>
    <property type="molecule type" value="Genomic_DNA"/>
</dbReference>
<dbReference type="Gene3D" id="3.50.50.60">
    <property type="entry name" value="FAD/NAD(P)-binding domain"/>
    <property type="match status" value="1"/>
</dbReference>
<dbReference type="InterPro" id="IPR055178">
    <property type="entry name" value="RsdA/BaiN/AoA(So)-like_dom"/>
</dbReference>
<organism evidence="6 7">
    <name type="scientific">Yeguia hominis</name>
    <dbReference type="NCBI Taxonomy" id="2763662"/>
    <lineage>
        <taxon>Bacteria</taxon>
        <taxon>Bacillati</taxon>
        <taxon>Bacillota</taxon>
        <taxon>Clostridia</taxon>
        <taxon>Eubacteriales</taxon>
        <taxon>Yeguiaceae</taxon>
        <taxon>Yeguia</taxon>
    </lineage>
</organism>
<evidence type="ECO:0000259" key="5">
    <source>
        <dbReference type="Pfam" id="PF22780"/>
    </source>
</evidence>
<dbReference type="Proteomes" id="UP000651482">
    <property type="component" value="Unassembled WGS sequence"/>
</dbReference>
<sequence length="402" mass="42926">MHQVDTAIVGGGASGMMAALALASKRETQTRPVMLLEGADRVGKKLLATGNGRCNLTNLQMTPSHYHGERAEIAKVLEAYPTKRVLSFFEDLGLLCRPDAEGRVYPYAGQASAVSDVLRRGLEAFGVETISANPVSRIRKRSSGGFILDGPEPVTAKKVILACGGMAAPQFGCAVGGYALAQSLGHTVTPLRPALAPVTVRPDEVRALKGIRCRAKVTLYRGDTPLKSEVGELQFGDGVLSGICMFQLSRFVGKKASPGTSILVDLLPDYEEAEVRAFLAKKQRRFGEKQLPVLLEGMLHKRAAQEALKRAGLFPDGCDLSACAHAVKAFRFTATGTAGFRQAQVTAGGVPLREVFSQTMESRICRNLFLTGELLDPDGDCGGYNLHWAWSTGMAAGFAAAK</sequence>
<dbReference type="Pfam" id="PF03486">
    <property type="entry name" value="HI0933_like"/>
    <property type="match status" value="1"/>
</dbReference>
<evidence type="ECO:0000256" key="1">
    <source>
        <dbReference type="ARBA" id="ARBA00001974"/>
    </source>
</evidence>
<evidence type="ECO:0000259" key="4">
    <source>
        <dbReference type="Pfam" id="PF03486"/>
    </source>
</evidence>
<dbReference type="InterPro" id="IPR023166">
    <property type="entry name" value="BaiN-like_dom_sf"/>
</dbReference>
<dbReference type="InterPro" id="IPR036188">
    <property type="entry name" value="FAD/NAD-bd_sf"/>
</dbReference>
<gene>
    <name evidence="6" type="ORF">IAG03_02640</name>
</gene>
<keyword evidence="2" id="KW-0285">Flavoprotein</keyword>
<dbReference type="PANTHER" id="PTHR42887">
    <property type="entry name" value="OS12G0638800 PROTEIN"/>
    <property type="match status" value="1"/>
</dbReference>
<dbReference type="PANTHER" id="PTHR42887:SF2">
    <property type="entry name" value="OS12G0638800 PROTEIN"/>
    <property type="match status" value="1"/>
</dbReference>
<dbReference type="Gene3D" id="2.40.30.10">
    <property type="entry name" value="Translation factors"/>
    <property type="match status" value="1"/>
</dbReference>
<keyword evidence="3" id="KW-0274">FAD</keyword>
<name>A0A926D5R0_9FIRM</name>
<dbReference type="SUPFAM" id="SSF51905">
    <property type="entry name" value="FAD/NAD(P)-binding domain"/>
    <property type="match status" value="1"/>
</dbReference>
<dbReference type="InterPro" id="IPR004792">
    <property type="entry name" value="BaiN-like"/>
</dbReference>
<feature type="domain" description="RsdA/BaiN/AoA(So)-like Rossmann fold-like" evidence="4">
    <location>
        <begin position="5"/>
        <end position="397"/>
    </location>
</feature>
<comment type="caution">
    <text evidence="6">The sequence shown here is derived from an EMBL/GenBank/DDBJ whole genome shotgun (WGS) entry which is preliminary data.</text>
</comment>
<dbReference type="Gene3D" id="1.10.8.260">
    <property type="entry name" value="HI0933 insert domain-like"/>
    <property type="match status" value="1"/>
</dbReference>
<dbReference type="SUPFAM" id="SSF160996">
    <property type="entry name" value="HI0933 insert domain-like"/>
    <property type="match status" value="1"/>
</dbReference>
<dbReference type="AlphaFoldDB" id="A0A926D5R0"/>
<proteinExistence type="predicted"/>
<evidence type="ECO:0000313" key="6">
    <source>
        <dbReference type="EMBL" id="MBC8532915.1"/>
    </source>
</evidence>
<evidence type="ECO:0000256" key="2">
    <source>
        <dbReference type="ARBA" id="ARBA00022630"/>
    </source>
</evidence>
<dbReference type="InterPro" id="IPR057661">
    <property type="entry name" value="RsdA/BaiN/AoA(So)_Rossmann"/>
</dbReference>
<dbReference type="RefSeq" id="WP_249318190.1">
    <property type="nucleotide sequence ID" value="NZ_JACRSN010000003.1"/>
</dbReference>
<reference evidence="6" key="1">
    <citation type="submission" date="2020-08" db="EMBL/GenBank/DDBJ databases">
        <title>Genome public.</title>
        <authorList>
            <person name="Liu C."/>
            <person name="Sun Q."/>
        </authorList>
    </citation>
    <scope>NUCLEOTIDE SEQUENCE</scope>
    <source>
        <strain evidence="6">NSJ-40</strain>
    </source>
</reference>
<dbReference type="Pfam" id="PF22780">
    <property type="entry name" value="HI0933_like_1st"/>
    <property type="match status" value="1"/>
</dbReference>
<accession>A0A926D5R0</accession>
<feature type="domain" description="RsdA/BaiN/AoA(So)-like insert" evidence="5">
    <location>
        <begin position="192"/>
        <end position="345"/>
    </location>
</feature>
<keyword evidence="7" id="KW-1185">Reference proteome</keyword>
<evidence type="ECO:0000313" key="7">
    <source>
        <dbReference type="Proteomes" id="UP000651482"/>
    </source>
</evidence>
<protein>
    <submittedName>
        <fullName evidence="6">Aminoacetone oxidase family FAD-binding enzyme</fullName>
    </submittedName>
</protein>
<evidence type="ECO:0000256" key="3">
    <source>
        <dbReference type="ARBA" id="ARBA00022827"/>
    </source>
</evidence>
<dbReference type="NCBIfam" id="TIGR00275">
    <property type="entry name" value="aminoacetone oxidase family FAD-binding enzyme"/>
    <property type="match status" value="1"/>
</dbReference>
<comment type="cofactor">
    <cofactor evidence="1">
        <name>FAD</name>
        <dbReference type="ChEBI" id="CHEBI:57692"/>
    </cofactor>
</comment>